<dbReference type="Proteomes" id="UP000187209">
    <property type="component" value="Unassembled WGS sequence"/>
</dbReference>
<reference evidence="1 2" key="1">
    <citation type="submission" date="2016-11" db="EMBL/GenBank/DDBJ databases">
        <title>The macronuclear genome of Stentor coeruleus: a giant cell with tiny introns.</title>
        <authorList>
            <person name="Slabodnick M."/>
            <person name="Ruby J.G."/>
            <person name="Reiff S.B."/>
            <person name="Swart E.C."/>
            <person name="Gosai S."/>
            <person name="Prabakaran S."/>
            <person name="Witkowska E."/>
            <person name="Larue G.E."/>
            <person name="Fisher S."/>
            <person name="Freeman R.M."/>
            <person name="Gunawardena J."/>
            <person name="Chu W."/>
            <person name="Stover N.A."/>
            <person name="Gregory B.D."/>
            <person name="Nowacki M."/>
            <person name="Derisi J."/>
            <person name="Roy S.W."/>
            <person name="Marshall W.F."/>
            <person name="Sood P."/>
        </authorList>
    </citation>
    <scope>NUCLEOTIDE SEQUENCE [LARGE SCALE GENOMIC DNA]</scope>
    <source>
        <strain evidence="1">WM001</strain>
    </source>
</reference>
<sequence>MSPRSEALIFLDITEEHNFYMFGGKDEFGYITDIWYLGFDVRYFDKKKDFNEIKGLAEYASCSSYENSQNVIYVYGGRTLSNFSTVLWR</sequence>
<dbReference type="SUPFAM" id="SSF117281">
    <property type="entry name" value="Kelch motif"/>
    <property type="match status" value="1"/>
</dbReference>
<dbReference type="EMBL" id="MPUH01002623">
    <property type="protein sequence ID" value="OMJ64964.1"/>
    <property type="molecule type" value="Genomic_DNA"/>
</dbReference>
<gene>
    <name evidence="1" type="ORF">SteCoe_40695</name>
</gene>
<proteinExistence type="predicted"/>
<protein>
    <submittedName>
        <fullName evidence="1">Uncharacterized protein</fullName>
    </submittedName>
</protein>
<organism evidence="1 2">
    <name type="scientific">Stentor coeruleus</name>
    <dbReference type="NCBI Taxonomy" id="5963"/>
    <lineage>
        <taxon>Eukaryota</taxon>
        <taxon>Sar</taxon>
        <taxon>Alveolata</taxon>
        <taxon>Ciliophora</taxon>
        <taxon>Postciliodesmatophora</taxon>
        <taxon>Heterotrichea</taxon>
        <taxon>Heterotrichida</taxon>
        <taxon>Stentoridae</taxon>
        <taxon>Stentor</taxon>
    </lineage>
</organism>
<name>A0A1R2AKE3_9CILI</name>
<dbReference type="InterPro" id="IPR015915">
    <property type="entry name" value="Kelch-typ_b-propeller"/>
</dbReference>
<accession>A0A1R2AKE3</accession>
<evidence type="ECO:0000313" key="2">
    <source>
        <dbReference type="Proteomes" id="UP000187209"/>
    </source>
</evidence>
<evidence type="ECO:0000313" key="1">
    <source>
        <dbReference type="EMBL" id="OMJ64964.1"/>
    </source>
</evidence>
<comment type="caution">
    <text evidence="1">The sequence shown here is derived from an EMBL/GenBank/DDBJ whole genome shotgun (WGS) entry which is preliminary data.</text>
</comment>
<keyword evidence="2" id="KW-1185">Reference proteome</keyword>
<dbReference type="AlphaFoldDB" id="A0A1R2AKE3"/>